<dbReference type="AlphaFoldDB" id="D6ANJ0"/>
<sequence>MQTSTLVSPGSGSRGAGVPSCAYQNDMPPTTVLTVLMMPLVSLSGEMPSVRVAGRYCARGRFVSRAFPVASRACPVAGTPVAFPVPDFLRPPGPEIRSCP</sequence>
<evidence type="ECO:0000313" key="2">
    <source>
        <dbReference type="EMBL" id="EFE75598.2"/>
    </source>
</evidence>
<feature type="region of interest" description="Disordered" evidence="1">
    <location>
        <begin position="1"/>
        <end position="22"/>
    </location>
</feature>
<reference evidence="3" key="2">
    <citation type="submission" date="2008-12" db="EMBL/GenBank/DDBJ databases">
        <title>Annotation of Streptomyces roseosporus strain NRRL 15998.</title>
        <authorList>
            <consortium name="The Broad Institute Genome Sequencing Platform"/>
            <consortium name="Broad Institute Microbial Sequencing Center"/>
            <person name="Fischbach M."/>
            <person name="Ward D."/>
            <person name="Young S."/>
            <person name="Kodira C.D."/>
            <person name="Zeng Q."/>
            <person name="Koehrsen M."/>
            <person name="Godfrey P."/>
            <person name="Alvarado L."/>
            <person name="Berlin A.M."/>
            <person name="Borenstein D."/>
            <person name="Chen Z."/>
            <person name="Engels R."/>
            <person name="Freedman E."/>
            <person name="Gellesch M."/>
            <person name="Goldberg J."/>
            <person name="Griggs A."/>
            <person name="Gujja S."/>
            <person name="Heiman D.I."/>
            <person name="Hepburn T.A."/>
            <person name="Howarth C."/>
            <person name="Jen D."/>
            <person name="Larson L."/>
            <person name="Lewis B."/>
            <person name="Mehta T."/>
            <person name="Park D."/>
            <person name="Pearson M."/>
            <person name="Roberts A."/>
            <person name="Saif S."/>
            <person name="Shea T.D."/>
            <person name="Shenoy N."/>
            <person name="Sisk P."/>
            <person name="Stolte C."/>
            <person name="Sykes S.N."/>
            <person name="Walk T."/>
            <person name="White J."/>
            <person name="Yandava C."/>
            <person name="Straight P."/>
            <person name="Clardy J."/>
            <person name="Hung D."/>
            <person name="Kolter R."/>
            <person name="Mekalanos J."/>
            <person name="Walker S."/>
            <person name="Walsh C.T."/>
            <person name="Wieland B.L.C."/>
            <person name="Ilzarbe M."/>
            <person name="Galagan J."/>
            <person name="Nusbaum C."/>
            <person name="Birren B."/>
        </authorList>
    </citation>
    <scope>NUCLEOTIDE SEQUENCE [LARGE SCALE GENOMIC DNA]</scope>
    <source>
        <strain evidence="3">NRRL 15998</strain>
    </source>
</reference>
<protein>
    <submittedName>
        <fullName evidence="2">Predicted protein</fullName>
    </submittedName>
</protein>
<evidence type="ECO:0000313" key="3">
    <source>
        <dbReference type="Proteomes" id="UP000003986"/>
    </source>
</evidence>
<name>D6ANJ0_STRFL</name>
<dbReference type="Proteomes" id="UP000003986">
    <property type="component" value="Unassembled WGS sequence"/>
</dbReference>
<proteinExistence type="predicted"/>
<reference evidence="3" key="1">
    <citation type="submission" date="2008-10" db="EMBL/GenBank/DDBJ databases">
        <authorList>
            <person name="Molnar K."/>
        </authorList>
    </citation>
    <scope>NUCLEOTIDE SEQUENCE [LARGE SCALE GENOMIC DNA]</scope>
    <source>
        <strain evidence="3">NRRL 15998</strain>
    </source>
</reference>
<feature type="compositionally biased region" description="Polar residues" evidence="1">
    <location>
        <begin position="1"/>
        <end position="11"/>
    </location>
</feature>
<dbReference type="EMBL" id="DS999644">
    <property type="protein sequence ID" value="EFE75598.2"/>
    <property type="molecule type" value="Genomic_DNA"/>
</dbReference>
<evidence type="ECO:0000256" key="1">
    <source>
        <dbReference type="SAM" id="MobiDB-lite"/>
    </source>
</evidence>
<accession>D6ANJ0</accession>
<gene>
    <name evidence="2" type="ORF">SSGG_02964</name>
</gene>
<organism evidence="2 3">
    <name type="scientific">Streptomyces filamentosus NRRL 15998</name>
    <dbReference type="NCBI Taxonomy" id="457431"/>
    <lineage>
        <taxon>Bacteria</taxon>
        <taxon>Bacillati</taxon>
        <taxon>Actinomycetota</taxon>
        <taxon>Actinomycetes</taxon>
        <taxon>Kitasatosporales</taxon>
        <taxon>Streptomycetaceae</taxon>
        <taxon>Streptomyces</taxon>
    </lineage>
</organism>